<feature type="region of interest" description="Disordered" evidence="1">
    <location>
        <begin position="1"/>
        <end position="55"/>
    </location>
</feature>
<dbReference type="InterPro" id="IPR011990">
    <property type="entry name" value="TPR-like_helical_dom_sf"/>
</dbReference>
<dbReference type="OrthoDB" id="9792653at2"/>
<reference evidence="2 3" key="1">
    <citation type="submission" date="2011-11" db="EMBL/GenBank/DDBJ databases">
        <title>The Noncontiguous Finished genome of Jonquetella anthropi DSM 22815.</title>
        <authorList>
            <consortium name="US DOE Joint Genome Institute (JGI-PGF)"/>
            <person name="Lucas S."/>
            <person name="Copeland A."/>
            <person name="Lapidus A."/>
            <person name="Glavina del Rio T."/>
            <person name="Dalin E."/>
            <person name="Tice H."/>
            <person name="Bruce D."/>
            <person name="Goodwin L."/>
            <person name="Pitluck S."/>
            <person name="Peters L."/>
            <person name="Mikhailova N."/>
            <person name="Held B."/>
            <person name="Kyrpides N."/>
            <person name="Mavromatis K."/>
            <person name="Ivanova N."/>
            <person name="Markowitz V."/>
            <person name="Cheng J.-F."/>
            <person name="Hugenholtz P."/>
            <person name="Woyke T."/>
            <person name="Wu D."/>
            <person name="Gronow S."/>
            <person name="Wellnitz S."/>
            <person name="Brambilla E."/>
            <person name="Klenk H.-P."/>
            <person name="Eisen J.A."/>
        </authorList>
    </citation>
    <scope>NUCLEOTIDE SEQUENCE [LARGE SCALE GENOMIC DNA]</scope>
    <source>
        <strain evidence="2 3">DSM 22815</strain>
    </source>
</reference>
<accession>H0UIK6</accession>
<dbReference type="EMBL" id="CM001376">
    <property type="protein sequence ID" value="EHM13751.1"/>
    <property type="molecule type" value="Genomic_DNA"/>
</dbReference>
<dbReference type="Pfam" id="PF08238">
    <property type="entry name" value="Sel1"/>
    <property type="match status" value="1"/>
</dbReference>
<keyword evidence="3" id="KW-1185">Reference proteome</keyword>
<dbReference type="AlphaFoldDB" id="H0UIK6"/>
<evidence type="ECO:0000313" key="2">
    <source>
        <dbReference type="EMBL" id="EHM13751.1"/>
    </source>
</evidence>
<dbReference type="HOGENOM" id="CLU_1852520_0_0_0"/>
<proteinExistence type="predicted"/>
<evidence type="ECO:0000256" key="1">
    <source>
        <dbReference type="SAM" id="MobiDB-lite"/>
    </source>
</evidence>
<gene>
    <name evidence="2" type="ORF">JonanDRAFT_1387</name>
</gene>
<name>H0UIK6_9BACT</name>
<protein>
    <submittedName>
        <fullName evidence="2">Sel1 repeat protein</fullName>
    </submittedName>
</protein>
<dbReference type="SMART" id="SM00671">
    <property type="entry name" value="SEL1"/>
    <property type="match status" value="1"/>
</dbReference>
<dbReference type="SUPFAM" id="SSF81901">
    <property type="entry name" value="HCP-like"/>
    <property type="match status" value="1"/>
</dbReference>
<sequence length="138" mass="14347">MSLDRGEKENGRENIRAVFVGQTDSESPASGHVLNGENSAALAASTRASGRGKGRPVWGLRGGKIVKKRAALVCAALVASAWAAWADAGPEGADRKGSDPASQYRLAEAYFKGDGVKKDTAKAAELYLQAADAGYPRA</sequence>
<evidence type="ECO:0000313" key="3">
    <source>
        <dbReference type="Proteomes" id="UP000003806"/>
    </source>
</evidence>
<dbReference type="Gene3D" id="1.25.40.10">
    <property type="entry name" value="Tetratricopeptide repeat domain"/>
    <property type="match status" value="1"/>
</dbReference>
<dbReference type="InterPro" id="IPR006597">
    <property type="entry name" value="Sel1-like"/>
</dbReference>
<dbReference type="Proteomes" id="UP000003806">
    <property type="component" value="Chromosome"/>
</dbReference>
<organism evidence="2 3">
    <name type="scientific">Jonquetella anthropi DSM 22815</name>
    <dbReference type="NCBI Taxonomy" id="885272"/>
    <lineage>
        <taxon>Bacteria</taxon>
        <taxon>Thermotogati</taxon>
        <taxon>Synergistota</taxon>
        <taxon>Synergistia</taxon>
        <taxon>Synergistales</taxon>
        <taxon>Dethiosulfovibrionaceae</taxon>
        <taxon>Jonquetella</taxon>
    </lineage>
</organism>
<feature type="compositionally biased region" description="Basic and acidic residues" evidence="1">
    <location>
        <begin position="1"/>
        <end position="15"/>
    </location>
</feature>
<dbReference type="STRING" id="885272.JonanDRAFT_1387"/>